<evidence type="ECO:0000256" key="1">
    <source>
        <dbReference type="SAM" id="MobiDB-lite"/>
    </source>
</evidence>
<feature type="compositionally biased region" description="Basic and acidic residues" evidence="1">
    <location>
        <begin position="1"/>
        <end position="10"/>
    </location>
</feature>
<dbReference type="Proteomes" id="UP001314170">
    <property type="component" value="Unassembled WGS sequence"/>
</dbReference>
<keyword evidence="3" id="KW-1185">Reference proteome</keyword>
<comment type="caution">
    <text evidence="2">The sequence shown here is derived from an EMBL/GenBank/DDBJ whole genome shotgun (WGS) entry which is preliminary data.</text>
</comment>
<evidence type="ECO:0000313" key="3">
    <source>
        <dbReference type="Proteomes" id="UP001314170"/>
    </source>
</evidence>
<dbReference type="AlphaFoldDB" id="A0AAV1QSR4"/>
<proteinExistence type="predicted"/>
<feature type="region of interest" description="Disordered" evidence="1">
    <location>
        <begin position="1"/>
        <end position="36"/>
    </location>
</feature>
<reference evidence="2 3" key="1">
    <citation type="submission" date="2024-01" db="EMBL/GenBank/DDBJ databases">
        <authorList>
            <person name="Waweru B."/>
        </authorList>
    </citation>
    <scope>NUCLEOTIDE SEQUENCE [LARGE SCALE GENOMIC DNA]</scope>
</reference>
<name>A0AAV1QSR4_9ROSI</name>
<organism evidence="2 3">
    <name type="scientific">Dovyalis caffra</name>
    <dbReference type="NCBI Taxonomy" id="77055"/>
    <lineage>
        <taxon>Eukaryota</taxon>
        <taxon>Viridiplantae</taxon>
        <taxon>Streptophyta</taxon>
        <taxon>Embryophyta</taxon>
        <taxon>Tracheophyta</taxon>
        <taxon>Spermatophyta</taxon>
        <taxon>Magnoliopsida</taxon>
        <taxon>eudicotyledons</taxon>
        <taxon>Gunneridae</taxon>
        <taxon>Pentapetalae</taxon>
        <taxon>rosids</taxon>
        <taxon>fabids</taxon>
        <taxon>Malpighiales</taxon>
        <taxon>Salicaceae</taxon>
        <taxon>Flacourtieae</taxon>
        <taxon>Dovyalis</taxon>
    </lineage>
</organism>
<gene>
    <name evidence="2" type="ORF">DCAF_LOCUS1374</name>
</gene>
<protein>
    <submittedName>
        <fullName evidence="2">Uncharacterized protein</fullName>
    </submittedName>
</protein>
<evidence type="ECO:0000313" key="2">
    <source>
        <dbReference type="EMBL" id="CAK7323744.1"/>
    </source>
</evidence>
<accession>A0AAV1QSR4</accession>
<sequence>MVHNELKGDEAGQSPQPDKEDNKPCNTKRKSGQKFNLKNNRNLMEEAIGLGKRRSHCSTFRTDSRVSSHPIRNVGCQGFRSKEEEYRSIDDLIGFDNLKTMFEAEDIRRRRKGTLKMHQKSFL</sequence>
<dbReference type="EMBL" id="CAWUPB010000131">
    <property type="protein sequence ID" value="CAK7323744.1"/>
    <property type="molecule type" value="Genomic_DNA"/>
</dbReference>